<keyword evidence="2" id="KW-0547">Nucleotide-binding</keyword>
<feature type="region of interest" description="Disordered" evidence="1">
    <location>
        <begin position="1"/>
        <end position="22"/>
    </location>
</feature>
<proteinExistence type="predicted"/>
<name>A0A225V185_9STRA</name>
<dbReference type="Proteomes" id="UP000198211">
    <property type="component" value="Unassembled WGS sequence"/>
</dbReference>
<dbReference type="EMBL" id="NBNE01008715">
    <property type="protein sequence ID" value="OWY99190.1"/>
    <property type="molecule type" value="Genomic_DNA"/>
</dbReference>
<dbReference type="OrthoDB" id="272985at2759"/>
<comment type="caution">
    <text evidence="2">The sequence shown here is derived from an EMBL/GenBank/DDBJ whole genome shotgun (WGS) entry which is preliminary data.</text>
</comment>
<protein>
    <submittedName>
        <fullName evidence="2">Helitron helicase</fullName>
    </submittedName>
</protein>
<sequence>MVHDAALDFDNVPPEAEDADNDRRTRNVNTLIDAVYSGINADDLPNEYFVERTILEATNASIRRINEMVAAHLTGETKEYLSTDSLEGVADRNLFEQEFLHSLNVSGIQPPYDRFEGWDPDHYDTQPEQ</sequence>
<keyword evidence="2" id="KW-0347">Helicase</keyword>
<gene>
    <name evidence="2" type="ORF">PHMEG_00029857</name>
</gene>
<dbReference type="GO" id="GO:0004386">
    <property type="term" value="F:helicase activity"/>
    <property type="evidence" value="ECO:0007669"/>
    <property type="project" value="UniProtKB-KW"/>
</dbReference>
<keyword evidence="3" id="KW-1185">Reference proteome</keyword>
<keyword evidence="2" id="KW-0067">ATP-binding</keyword>
<evidence type="ECO:0000313" key="3">
    <source>
        <dbReference type="Proteomes" id="UP000198211"/>
    </source>
</evidence>
<reference evidence="3" key="1">
    <citation type="submission" date="2017-03" db="EMBL/GenBank/DDBJ databases">
        <title>Phytopthora megakarya and P. palmivora, two closely related causual agents of cacao black pod achieved similar genome size and gene model numbers by different mechanisms.</title>
        <authorList>
            <person name="Ali S."/>
            <person name="Shao J."/>
            <person name="Larry D.J."/>
            <person name="Kronmiller B."/>
            <person name="Shen D."/>
            <person name="Strem M.D."/>
            <person name="Melnick R.L."/>
            <person name="Guiltinan M.J."/>
            <person name="Tyler B.M."/>
            <person name="Meinhardt L.W."/>
            <person name="Bailey B.A."/>
        </authorList>
    </citation>
    <scope>NUCLEOTIDE SEQUENCE [LARGE SCALE GENOMIC DNA]</scope>
    <source>
        <strain evidence="3">zdho120</strain>
    </source>
</reference>
<evidence type="ECO:0000313" key="2">
    <source>
        <dbReference type="EMBL" id="OWY99190.1"/>
    </source>
</evidence>
<accession>A0A225V185</accession>
<dbReference type="AlphaFoldDB" id="A0A225V185"/>
<keyword evidence="2" id="KW-0378">Hydrolase</keyword>
<organism evidence="2 3">
    <name type="scientific">Phytophthora megakarya</name>
    <dbReference type="NCBI Taxonomy" id="4795"/>
    <lineage>
        <taxon>Eukaryota</taxon>
        <taxon>Sar</taxon>
        <taxon>Stramenopiles</taxon>
        <taxon>Oomycota</taxon>
        <taxon>Peronosporomycetes</taxon>
        <taxon>Peronosporales</taxon>
        <taxon>Peronosporaceae</taxon>
        <taxon>Phytophthora</taxon>
    </lineage>
</organism>
<evidence type="ECO:0000256" key="1">
    <source>
        <dbReference type="SAM" id="MobiDB-lite"/>
    </source>
</evidence>